<evidence type="ECO:0000313" key="2">
    <source>
        <dbReference type="EMBL" id="CAF4710707.1"/>
    </source>
</evidence>
<dbReference type="InterPro" id="IPR028994">
    <property type="entry name" value="Integrin_alpha_N"/>
</dbReference>
<dbReference type="EMBL" id="CAJOBP010035694">
    <property type="protein sequence ID" value="CAF4710707.1"/>
    <property type="molecule type" value="Genomic_DNA"/>
</dbReference>
<evidence type="ECO:0008006" key="4">
    <source>
        <dbReference type="Google" id="ProtNLM"/>
    </source>
</evidence>
<dbReference type="Pfam" id="PF13517">
    <property type="entry name" value="FG-GAP_3"/>
    <property type="match status" value="1"/>
</dbReference>
<protein>
    <recommendedName>
        <fullName evidence="4">VCBS repeat-containing protein</fullName>
    </recommendedName>
</protein>
<keyword evidence="1" id="KW-0732">Signal</keyword>
<evidence type="ECO:0000313" key="3">
    <source>
        <dbReference type="Proteomes" id="UP000663873"/>
    </source>
</evidence>
<dbReference type="SUPFAM" id="SSF69318">
    <property type="entry name" value="Integrin alpha N-terminal domain"/>
    <property type="match status" value="1"/>
</dbReference>
<dbReference type="AlphaFoldDB" id="A0A821J3A3"/>
<reference evidence="2" key="1">
    <citation type="submission" date="2021-02" db="EMBL/GenBank/DDBJ databases">
        <authorList>
            <person name="Nowell W R."/>
        </authorList>
    </citation>
    <scope>NUCLEOTIDE SEQUENCE</scope>
</reference>
<comment type="caution">
    <text evidence="2">The sequence shown here is derived from an EMBL/GenBank/DDBJ whole genome shotgun (WGS) entry which is preliminary data.</text>
</comment>
<organism evidence="2 3">
    <name type="scientific">Rotaria socialis</name>
    <dbReference type="NCBI Taxonomy" id="392032"/>
    <lineage>
        <taxon>Eukaryota</taxon>
        <taxon>Metazoa</taxon>
        <taxon>Spiralia</taxon>
        <taxon>Gnathifera</taxon>
        <taxon>Rotifera</taxon>
        <taxon>Eurotatoria</taxon>
        <taxon>Bdelloidea</taxon>
        <taxon>Philodinida</taxon>
        <taxon>Philodinidae</taxon>
        <taxon>Rotaria</taxon>
    </lineage>
</organism>
<dbReference type="Gene3D" id="2.30.30.100">
    <property type="match status" value="1"/>
</dbReference>
<dbReference type="PANTHER" id="PTHR46580">
    <property type="entry name" value="SENSOR KINASE-RELATED"/>
    <property type="match status" value="1"/>
</dbReference>
<sequence>MFDTIEECFCDFSSMIRCHPFNFPCTSRTTPRKLKSQCNATFGVPVTYSTSSTPRAIVAADVNADGNVDIIVANNGGNNVGVFINAGTGTFSIQMTYSTGASSAPNSLTTA</sequence>
<dbReference type="InterPro" id="IPR013517">
    <property type="entry name" value="FG-GAP"/>
</dbReference>
<evidence type="ECO:0000256" key="1">
    <source>
        <dbReference type="ARBA" id="ARBA00022729"/>
    </source>
</evidence>
<keyword evidence="3" id="KW-1185">Reference proteome</keyword>
<gene>
    <name evidence="2" type="ORF">UJA718_LOCUS36724</name>
</gene>
<proteinExistence type="predicted"/>
<accession>A0A821J3A3</accession>
<name>A0A821J3A3_9BILA</name>
<dbReference type="Proteomes" id="UP000663873">
    <property type="component" value="Unassembled WGS sequence"/>
</dbReference>